<dbReference type="EMBL" id="JAHWXP010000001">
    <property type="protein sequence ID" value="MBY8336380.1"/>
    <property type="molecule type" value="Genomic_DNA"/>
</dbReference>
<dbReference type="Gene3D" id="2.130.10.10">
    <property type="entry name" value="YVTN repeat-like/Quinoprotein amine dehydrogenase"/>
    <property type="match status" value="1"/>
</dbReference>
<proteinExistence type="predicted"/>
<dbReference type="Proteomes" id="UP000759298">
    <property type="component" value="Unassembled WGS sequence"/>
</dbReference>
<dbReference type="SUPFAM" id="SSF50969">
    <property type="entry name" value="YVTN repeat-like/Quinoprotein amine dehydrogenase"/>
    <property type="match status" value="1"/>
</dbReference>
<reference evidence="2 3" key="1">
    <citation type="submission" date="2021-07" db="EMBL/GenBank/DDBJ databases">
        <title>Alteriqipengyuania abyssalis NZ-12B nov, sp.nov isolated from deep sea sponge in pacific ocean.</title>
        <authorList>
            <person name="Tareen S."/>
            <person name="Wink J."/>
        </authorList>
    </citation>
    <scope>NUCLEOTIDE SEQUENCE [LARGE SCALE GENOMIC DNA]</scope>
    <source>
        <strain evidence="2 3">NZ-12B</strain>
    </source>
</reference>
<comment type="caution">
    <text evidence="2">The sequence shown here is derived from an EMBL/GenBank/DDBJ whole genome shotgun (WGS) entry which is preliminary data.</text>
</comment>
<keyword evidence="3" id="KW-1185">Reference proteome</keyword>
<evidence type="ECO:0000256" key="1">
    <source>
        <dbReference type="SAM" id="SignalP"/>
    </source>
</evidence>
<name>A0ABS7PBE4_9SPHN</name>
<protein>
    <submittedName>
        <fullName evidence="2">Glutaminyl-peptide cyclotransferase</fullName>
    </submittedName>
</protein>
<dbReference type="InterPro" id="IPR011044">
    <property type="entry name" value="Quino_amine_DH_bsu"/>
</dbReference>
<feature type="signal peptide" evidence="1">
    <location>
        <begin position="1"/>
        <end position="23"/>
    </location>
</feature>
<keyword evidence="1" id="KW-0732">Signal</keyword>
<dbReference type="PANTHER" id="PTHR31270">
    <property type="entry name" value="GLUTAMINYL-PEPTIDE CYCLOTRANSFERASE"/>
    <property type="match status" value="1"/>
</dbReference>
<dbReference type="InterPro" id="IPR007788">
    <property type="entry name" value="QCT"/>
</dbReference>
<dbReference type="InterPro" id="IPR015943">
    <property type="entry name" value="WD40/YVTN_repeat-like_dom_sf"/>
</dbReference>
<sequence length="285" mass="30745">MKRISTLALPLAAAFLAPLPVHAQQAGETQAEPGPAPSATIYDAEIVARYPHDPAAFTQGLLWHDGQLYESTGLEGQSQIRKVDLATGDVLAAQAIPADQFGEGMALWGDELVSLTWMDRVIHRWSLDTLEPVRSDPFPFEGWGLTAVDSMLVASDGSATLRFLDPETYAVEREVEVTLDGRPIARLNELEAADGLIWANQWYSQVIVGIDPADGTIRRIVDLSPLVAEVDAAQNGAVRNGAVLNGIAHDPASGRWFVTGKLWPTMFEVRLVPREAEPDASATGG</sequence>
<dbReference type="RefSeq" id="WP_222824044.1">
    <property type="nucleotide sequence ID" value="NZ_JAHWXP010000001.1"/>
</dbReference>
<gene>
    <name evidence="2" type="ORF">KYN89_04905</name>
</gene>
<dbReference type="Pfam" id="PF05096">
    <property type="entry name" value="Glu_cyclase_2"/>
    <property type="match status" value="1"/>
</dbReference>
<organism evidence="2 3">
    <name type="scientific">Alteriqipengyuania abyssalis</name>
    <dbReference type="NCBI Taxonomy" id="2860200"/>
    <lineage>
        <taxon>Bacteria</taxon>
        <taxon>Pseudomonadati</taxon>
        <taxon>Pseudomonadota</taxon>
        <taxon>Alphaproteobacteria</taxon>
        <taxon>Sphingomonadales</taxon>
        <taxon>Erythrobacteraceae</taxon>
        <taxon>Alteriqipengyuania</taxon>
    </lineage>
</organism>
<accession>A0ABS7PBE4</accession>
<dbReference type="PANTHER" id="PTHR31270:SF1">
    <property type="entry name" value="GLUTAMINYL-PEPTIDE CYCLOTRANSFERASE"/>
    <property type="match status" value="1"/>
</dbReference>
<evidence type="ECO:0000313" key="2">
    <source>
        <dbReference type="EMBL" id="MBY8336380.1"/>
    </source>
</evidence>
<evidence type="ECO:0000313" key="3">
    <source>
        <dbReference type="Proteomes" id="UP000759298"/>
    </source>
</evidence>
<feature type="chain" id="PRO_5046268736" evidence="1">
    <location>
        <begin position="24"/>
        <end position="285"/>
    </location>
</feature>